<feature type="transmembrane region" description="Helical" evidence="6">
    <location>
        <begin position="89"/>
        <end position="107"/>
    </location>
</feature>
<organism evidence="8 9">
    <name type="scientific">Candidatus Coprenecus avistercoris</name>
    <dbReference type="NCBI Taxonomy" id="2840730"/>
    <lineage>
        <taxon>Bacteria</taxon>
        <taxon>Pseudomonadati</taxon>
        <taxon>Bacteroidota</taxon>
        <taxon>Bacteroidia</taxon>
        <taxon>Bacteroidales</taxon>
        <taxon>Rikenellaceae</taxon>
        <taxon>Rikenellaceae incertae sedis</taxon>
        <taxon>Candidatus Coprenecus</taxon>
    </lineage>
</organism>
<dbReference type="InterPro" id="IPR019264">
    <property type="entry name" value="DUF2179"/>
</dbReference>
<dbReference type="AlphaFoldDB" id="A0A9D1J5Y7"/>
<proteinExistence type="predicted"/>
<dbReference type="GO" id="GO:0005886">
    <property type="term" value="C:plasma membrane"/>
    <property type="evidence" value="ECO:0007669"/>
    <property type="project" value="UniProtKB-SubCell"/>
</dbReference>
<feature type="domain" description="DUF2179" evidence="7">
    <location>
        <begin position="246"/>
        <end position="300"/>
    </location>
</feature>
<gene>
    <name evidence="8" type="ORF">IAC94_01265</name>
</gene>
<accession>A0A9D1J5Y7</accession>
<keyword evidence="4 6" id="KW-1133">Transmembrane helix</keyword>
<dbReference type="PIRSF" id="PIRSF006483">
    <property type="entry name" value="Membrane_protein_YitT"/>
    <property type="match status" value="1"/>
</dbReference>
<evidence type="ECO:0000313" key="8">
    <source>
        <dbReference type="EMBL" id="HIR62137.1"/>
    </source>
</evidence>
<reference evidence="8" key="2">
    <citation type="journal article" date="2021" name="PeerJ">
        <title>Extensive microbial diversity within the chicken gut microbiome revealed by metagenomics and culture.</title>
        <authorList>
            <person name="Gilroy R."/>
            <person name="Ravi A."/>
            <person name="Getino M."/>
            <person name="Pursley I."/>
            <person name="Horton D.L."/>
            <person name="Alikhan N.F."/>
            <person name="Baker D."/>
            <person name="Gharbi K."/>
            <person name="Hall N."/>
            <person name="Watson M."/>
            <person name="Adriaenssens E.M."/>
            <person name="Foster-Nyarko E."/>
            <person name="Jarju S."/>
            <person name="Secka A."/>
            <person name="Antonio M."/>
            <person name="Oren A."/>
            <person name="Chaudhuri R.R."/>
            <person name="La Ragione R."/>
            <person name="Hildebrand F."/>
            <person name="Pallen M.J."/>
        </authorList>
    </citation>
    <scope>NUCLEOTIDE SEQUENCE</scope>
    <source>
        <strain evidence="8">ChiHjej13B12-12457</strain>
    </source>
</reference>
<sequence length="315" mass="33932">METQAKTTSRTRKVLSVVNDYLIITLGLLCYTGGWCIFVIPNGIVGGGVSGIGAIVQYATNGAIPVSYTFFAVNLVLLIIGIKTLGKAFGAKTVYAVFMASLLFRILPEVIPQDFIDELAVANGKLLCSLIGGAMSGLGIGMAFSRGGSTAGTDVIALIISKYRNIPPGRIILLCDIFIVGSSIFLPSDLNFGERLAGIMYGYLLVASCSFVVDLSVAGNKQSVQLFIFSKQYQEIADMISGSMHRGVTVLDAQGWYTKNSEKVLLVMVRKVEANYLLSMIKQIDRQAFISMGNVMGVYGQGFDAIKEKKKVKKL</sequence>
<comment type="caution">
    <text evidence="8">The sequence shown here is derived from an EMBL/GenBank/DDBJ whole genome shotgun (WGS) entry which is preliminary data.</text>
</comment>
<evidence type="ECO:0000256" key="2">
    <source>
        <dbReference type="ARBA" id="ARBA00022475"/>
    </source>
</evidence>
<dbReference type="InterPro" id="IPR015867">
    <property type="entry name" value="N-reg_PII/ATP_PRibTrfase_C"/>
</dbReference>
<evidence type="ECO:0000256" key="4">
    <source>
        <dbReference type="ARBA" id="ARBA00022989"/>
    </source>
</evidence>
<dbReference type="CDD" id="cd16380">
    <property type="entry name" value="YitT_C"/>
    <property type="match status" value="1"/>
</dbReference>
<evidence type="ECO:0000256" key="5">
    <source>
        <dbReference type="ARBA" id="ARBA00023136"/>
    </source>
</evidence>
<dbReference type="PANTHER" id="PTHR33545">
    <property type="entry name" value="UPF0750 MEMBRANE PROTEIN YITT-RELATED"/>
    <property type="match status" value="1"/>
</dbReference>
<keyword evidence="3 6" id="KW-0812">Transmembrane</keyword>
<evidence type="ECO:0000256" key="6">
    <source>
        <dbReference type="SAM" id="Phobius"/>
    </source>
</evidence>
<name>A0A9D1J5Y7_9BACT</name>
<dbReference type="Pfam" id="PF10035">
    <property type="entry name" value="DUF2179"/>
    <property type="match status" value="1"/>
</dbReference>
<keyword evidence="5 6" id="KW-0472">Membrane</keyword>
<keyword evidence="2" id="KW-1003">Cell membrane</keyword>
<dbReference type="Proteomes" id="UP000886744">
    <property type="component" value="Unassembled WGS sequence"/>
</dbReference>
<evidence type="ECO:0000256" key="3">
    <source>
        <dbReference type="ARBA" id="ARBA00022692"/>
    </source>
</evidence>
<dbReference type="PANTHER" id="PTHR33545:SF5">
    <property type="entry name" value="UPF0750 MEMBRANE PROTEIN YITT"/>
    <property type="match status" value="1"/>
</dbReference>
<comment type="subcellular location">
    <subcellularLocation>
        <location evidence="1">Cell membrane</location>
        <topology evidence="1">Multi-pass membrane protein</topology>
    </subcellularLocation>
</comment>
<dbReference type="InterPro" id="IPR003740">
    <property type="entry name" value="YitT"/>
</dbReference>
<dbReference type="Gene3D" id="3.30.70.120">
    <property type="match status" value="1"/>
</dbReference>
<dbReference type="EMBL" id="DVHI01000020">
    <property type="protein sequence ID" value="HIR62137.1"/>
    <property type="molecule type" value="Genomic_DNA"/>
</dbReference>
<feature type="transmembrane region" description="Helical" evidence="6">
    <location>
        <begin position="171"/>
        <end position="188"/>
    </location>
</feature>
<dbReference type="InterPro" id="IPR051461">
    <property type="entry name" value="UPF0750_membrane"/>
</dbReference>
<evidence type="ECO:0000259" key="7">
    <source>
        <dbReference type="Pfam" id="PF10035"/>
    </source>
</evidence>
<reference evidence="8" key="1">
    <citation type="submission" date="2020-10" db="EMBL/GenBank/DDBJ databases">
        <authorList>
            <person name="Gilroy R."/>
        </authorList>
    </citation>
    <scope>NUCLEOTIDE SEQUENCE</scope>
    <source>
        <strain evidence="8">ChiHjej13B12-12457</strain>
    </source>
</reference>
<feature type="transmembrane region" description="Helical" evidence="6">
    <location>
        <begin position="119"/>
        <end position="140"/>
    </location>
</feature>
<protein>
    <submittedName>
        <fullName evidence="8">YitT family protein</fullName>
    </submittedName>
</protein>
<dbReference type="Pfam" id="PF02588">
    <property type="entry name" value="YitT_membrane"/>
    <property type="match status" value="1"/>
</dbReference>
<feature type="transmembrane region" description="Helical" evidence="6">
    <location>
        <begin position="21"/>
        <end position="44"/>
    </location>
</feature>
<feature type="transmembrane region" description="Helical" evidence="6">
    <location>
        <begin position="200"/>
        <end position="218"/>
    </location>
</feature>
<evidence type="ECO:0000256" key="1">
    <source>
        <dbReference type="ARBA" id="ARBA00004651"/>
    </source>
</evidence>
<feature type="transmembrane region" description="Helical" evidence="6">
    <location>
        <begin position="64"/>
        <end position="82"/>
    </location>
</feature>
<evidence type="ECO:0000313" key="9">
    <source>
        <dbReference type="Proteomes" id="UP000886744"/>
    </source>
</evidence>